<comment type="caution">
    <text evidence="2">The sequence shown here is derived from an EMBL/GenBank/DDBJ whole genome shotgun (WGS) entry which is preliminary data.</text>
</comment>
<feature type="coiled-coil region" evidence="1">
    <location>
        <begin position="19"/>
        <end position="49"/>
    </location>
</feature>
<accession>A0ABU6QHZ2</accession>
<name>A0ABU6QHZ2_9FABA</name>
<dbReference type="Proteomes" id="UP001341840">
    <property type="component" value="Unassembled WGS sequence"/>
</dbReference>
<proteinExistence type="predicted"/>
<evidence type="ECO:0000313" key="3">
    <source>
        <dbReference type="Proteomes" id="UP001341840"/>
    </source>
</evidence>
<reference evidence="2 3" key="1">
    <citation type="journal article" date="2023" name="Plants (Basel)">
        <title>Bridging the Gap: Combining Genomics and Transcriptomics Approaches to Understand Stylosanthes scabra, an Orphan Legume from the Brazilian Caatinga.</title>
        <authorList>
            <person name="Ferreira-Neto J.R.C."/>
            <person name="da Silva M.D."/>
            <person name="Binneck E."/>
            <person name="de Melo N.F."/>
            <person name="da Silva R.H."/>
            <person name="de Melo A.L.T.M."/>
            <person name="Pandolfi V."/>
            <person name="Bustamante F.O."/>
            <person name="Brasileiro-Vidal A.C."/>
            <person name="Benko-Iseppon A.M."/>
        </authorList>
    </citation>
    <scope>NUCLEOTIDE SEQUENCE [LARGE SCALE GENOMIC DNA]</scope>
    <source>
        <tissue evidence="2">Leaves</tissue>
    </source>
</reference>
<gene>
    <name evidence="2" type="ORF">PIB30_049162</name>
</gene>
<evidence type="ECO:0000256" key="1">
    <source>
        <dbReference type="SAM" id="Coils"/>
    </source>
</evidence>
<organism evidence="2 3">
    <name type="scientific">Stylosanthes scabra</name>
    <dbReference type="NCBI Taxonomy" id="79078"/>
    <lineage>
        <taxon>Eukaryota</taxon>
        <taxon>Viridiplantae</taxon>
        <taxon>Streptophyta</taxon>
        <taxon>Embryophyta</taxon>
        <taxon>Tracheophyta</taxon>
        <taxon>Spermatophyta</taxon>
        <taxon>Magnoliopsida</taxon>
        <taxon>eudicotyledons</taxon>
        <taxon>Gunneridae</taxon>
        <taxon>Pentapetalae</taxon>
        <taxon>rosids</taxon>
        <taxon>fabids</taxon>
        <taxon>Fabales</taxon>
        <taxon>Fabaceae</taxon>
        <taxon>Papilionoideae</taxon>
        <taxon>50 kb inversion clade</taxon>
        <taxon>dalbergioids sensu lato</taxon>
        <taxon>Dalbergieae</taxon>
        <taxon>Pterocarpus clade</taxon>
        <taxon>Stylosanthes</taxon>
    </lineage>
</organism>
<sequence length="167" mass="18845">MSKVEEESKAQAVELQSCRSALVQEKKKVESLTQSLEEKQTALGKAEAASDHWCQEWKNLAAETEEIVQETFEILMDQVHHLSPVVDFSTITLDTRWDLKGRRIYNPNTDLKEQQETAAEEQTLYLLNNFVGYVSGSRNLGAFYGVELVGALFECFDHPIGAFPICS</sequence>
<dbReference type="EMBL" id="JASCZI010000328">
    <property type="protein sequence ID" value="MED6111081.1"/>
    <property type="molecule type" value="Genomic_DNA"/>
</dbReference>
<protein>
    <submittedName>
        <fullName evidence="2">Uncharacterized protein</fullName>
    </submittedName>
</protein>
<keyword evidence="1" id="KW-0175">Coiled coil</keyword>
<evidence type="ECO:0000313" key="2">
    <source>
        <dbReference type="EMBL" id="MED6111081.1"/>
    </source>
</evidence>
<keyword evidence="3" id="KW-1185">Reference proteome</keyword>